<organism evidence="1 2">
    <name type="scientific">Lacticaseibacillus paracasei subsp. paracasei Lpp123</name>
    <dbReference type="NCBI Taxonomy" id="1256201"/>
    <lineage>
        <taxon>Bacteria</taxon>
        <taxon>Bacillati</taxon>
        <taxon>Bacillota</taxon>
        <taxon>Bacilli</taxon>
        <taxon>Lactobacillales</taxon>
        <taxon>Lactobacillaceae</taxon>
        <taxon>Lacticaseibacillus</taxon>
    </lineage>
</organism>
<keyword evidence="1" id="KW-0808">Transferase</keyword>
<reference evidence="1 2" key="1">
    <citation type="journal article" date="2013" name="PLoS ONE">
        <title>Lactobacillus paracasei comparative genomics: towards species pan-genome definition and exploitation of diversity.</title>
        <authorList>
            <person name="Smokvina T."/>
            <person name="Wels M."/>
            <person name="Polka J."/>
            <person name="Chervaux C."/>
            <person name="Brisse S."/>
            <person name="Boekhorst J."/>
            <person name="van Hylckama Vlieg J.E."/>
            <person name="Siezen R.J."/>
        </authorList>
    </citation>
    <scope>NUCLEOTIDE SEQUENCE [LARGE SCALE GENOMIC DNA]</scope>
    <source>
        <strain evidence="1 2">Lpp123</strain>
    </source>
</reference>
<evidence type="ECO:0000313" key="1">
    <source>
        <dbReference type="EMBL" id="EPC48567.1"/>
    </source>
</evidence>
<dbReference type="Proteomes" id="UP000014316">
    <property type="component" value="Unassembled WGS sequence"/>
</dbReference>
<evidence type="ECO:0000313" key="2">
    <source>
        <dbReference type="Proteomes" id="UP000014316"/>
    </source>
</evidence>
<gene>
    <name evidence="1" type="ORF">Lpp123_17174</name>
</gene>
<dbReference type="AlphaFoldDB" id="A0A829G6P9"/>
<comment type="caution">
    <text evidence="1">The sequence shown here is derived from an EMBL/GenBank/DDBJ whole genome shotgun (WGS) entry which is preliminary data.</text>
</comment>
<sequence>MCLDDKTGKETEKAIKTYDDIEYYLKSNYLMNQKDLK</sequence>
<dbReference type="EMBL" id="ANJW01001014">
    <property type="protein sequence ID" value="EPC48567.1"/>
    <property type="molecule type" value="Genomic_DNA"/>
</dbReference>
<accession>A0A829G6P9</accession>
<dbReference type="GO" id="GO:0016740">
    <property type="term" value="F:transferase activity"/>
    <property type="evidence" value="ECO:0007669"/>
    <property type="project" value="UniProtKB-KW"/>
</dbReference>
<proteinExistence type="predicted"/>
<name>A0A829G6P9_LACPA</name>
<protein>
    <submittedName>
        <fullName evidence="1">Teichoic acid/polysaccharide phosphoglycerol transferase</fullName>
    </submittedName>
</protein>